<keyword evidence="5" id="KW-0539">Nucleus</keyword>
<proteinExistence type="predicted"/>
<dbReference type="GO" id="GO:0034657">
    <property type="term" value="C:GID complex"/>
    <property type="evidence" value="ECO:0007669"/>
    <property type="project" value="TreeGrafter"/>
</dbReference>
<dbReference type="HOGENOM" id="CLU_002741_0_0_1"/>
<evidence type="ECO:0000256" key="5">
    <source>
        <dbReference type="ARBA" id="ARBA00023242"/>
    </source>
</evidence>
<evidence type="ECO:0000256" key="3">
    <source>
        <dbReference type="ARBA" id="ARBA00022490"/>
    </source>
</evidence>
<reference evidence="7 8" key="1">
    <citation type="submission" date="2014-04" db="EMBL/GenBank/DDBJ databases">
        <authorList>
            <consortium name="DOE Joint Genome Institute"/>
            <person name="Kuo A."/>
            <person name="Zuccaro A."/>
            <person name="Kohler A."/>
            <person name="Nagy L.G."/>
            <person name="Floudas D."/>
            <person name="Copeland A."/>
            <person name="Barry K.W."/>
            <person name="Cichocki N."/>
            <person name="Veneault-Fourrey C."/>
            <person name="LaButti K."/>
            <person name="Lindquist E.A."/>
            <person name="Lipzen A."/>
            <person name="Lundell T."/>
            <person name="Morin E."/>
            <person name="Murat C."/>
            <person name="Sun H."/>
            <person name="Tunlid A."/>
            <person name="Henrissat B."/>
            <person name="Grigoriev I.V."/>
            <person name="Hibbett D.S."/>
            <person name="Martin F."/>
            <person name="Nordberg H.P."/>
            <person name="Cantor M.N."/>
            <person name="Hua S.X."/>
        </authorList>
    </citation>
    <scope>NUCLEOTIDE SEQUENCE [LARGE SCALE GENOMIC DNA]</scope>
    <source>
        <strain evidence="7 8">MAFF 305830</strain>
    </source>
</reference>
<name>A0A0C3BJK2_SERVB</name>
<dbReference type="EMBL" id="KN824281">
    <property type="protein sequence ID" value="KIM31631.1"/>
    <property type="molecule type" value="Genomic_DNA"/>
</dbReference>
<dbReference type="Gene3D" id="1.25.10.10">
    <property type="entry name" value="Leucine-rich Repeat Variant"/>
    <property type="match status" value="2"/>
</dbReference>
<organism evidence="7 8">
    <name type="scientific">Serendipita vermifera MAFF 305830</name>
    <dbReference type="NCBI Taxonomy" id="933852"/>
    <lineage>
        <taxon>Eukaryota</taxon>
        <taxon>Fungi</taxon>
        <taxon>Dikarya</taxon>
        <taxon>Basidiomycota</taxon>
        <taxon>Agaricomycotina</taxon>
        <taxon>Agaricomycetes</taxon>
        <taxon>Sebacinales</taxon>
        <taxon>Serendipitaceae</taxon>
        <taxon>Serendipita</taxon>
    </lineage>
</organism>
<dbReference type="GO" id="GO:0005634">
    <property type="term" value="C:nucleus"/>
    <property type="evidence" value="ECO:0007669"/>
    <property type="project" value="UniProtKB-SubCell"/>
</dbReference>
<evidence type="ECO:0000256" key="2">
    <source>
        <dbReference type="ARBA" id="ARBA00004496"/>
    </source>
</evidence>
<keyword evidence="8" id="KW-1185">Reference proteome</keyword>
<feature type="region of interest" description="Disordered" evidence="6">
    <location>
        <begin position="530"/>
        <end position="549"/>
    </location>
</feature>
<dbReference type="STRING" id="933852.A0A0C3BJK2"/>
<sequence>MDNQDHLRILKNKIIGNLDAKDSLARDAPSILQCLSLEYTSSTRIEAANVLYSLSSGSQSTLAQLVKHNALTSLLTSLSQLDAQSSPRLKAALGRAVRTLVCSLADLIGPQRWGILPTVPAHLRQSAHVALDDFLQPPALDIWLPLLQDATLYPFLCATIANGIRTHTHRTALCEWLPPAERAKANKGKRGWEKRAASITSPAPSSAPFSPVPHAPSWVLHELLRGSTSQGATSPKVAASLEALAALCKDNPAACSFLKSDTGPNGEGGYMQSLLLLQRSSNPEVRIAINELLANIVKTTLGPSFLTSGGAHHHRPSGVLTTHPAFSICLTILHNLLTDVGSDIENEPMRTKACFIVSSLAVDDRDIAEAAVDCGAIPAALTAIEWTAKPRRATPNIPIDGDITMDIDTDPEEEESQVELELREAAFTLLATISLTNTEFTRQIVKRDAVPEKPIVSSLIAPPPSTNPDNQRPHLFPLISQSIAHPNLGVRFSALQLARAFSRALGTLRTTFVDSDVPRAVIDIITKDDPTSKRDDLKPTTESEESSEAEHRGVIVTALMVLCNLLNDYASFREKMLKEDLVKQLVRKTHSLDDEIRLNAMWALKSAAFNAKHDEVTLIMGALTWDHFEDLTNDPDWRVREQAITLLRNITVSAQEITFTVNGLGLERLNNILLAAMSRSDSETVENSIRALNNIITESTHDALGTNKPLLTLLKTHLSHSSVAVRHAAASCLCELLARYPFRHRELREIGIEQALRAVLGGRDRVGHGHPHTPTMVTGSGFGAALGNVGPFGAGVAGGAGSSTLSSGRFPGLGMVDTPGLMGRESDREVLDAVKLALALLEKGKE</sequence>
<comment type="subcellular location">
    <subcellularLocation>
        <location evidence="2">Cytoplasm</location>
    </subcellularLocation>
    <subcellularLocation>
        <location evidence="1">Nucleus</location>
    </subcellularLocation>
</comment>
<evidence type="ECO:0000313" key="8">
    <source>
        <dbReference type="Proteomes" id="UP000054097"/>
    </source>
</evidence>
<accession>A0A0C3BJK2</accession>
<dbReference type="GO" id="GO:0005737">
    <property type="term" value="C:cytoplasm"/>
    <property type="evidence" value="ECO:0007669"/>
    <property type="project" value="UniProtKB-SubCell"/>
</dbReference>
<reference evidence="8" key="2">
    <citation type="submission" date="2015-01" db="EMBL/GenBank/DDBJ databases">
        <title>Evolutionary Origins and Diversification of the Mycorrhizal Mutualists.</title>
        <authorList>
            <consortium name="DOE Joint Genome Institute"/>
            <consortium name="Mycorrhizal Genomics Consortium"/>
            <person name="Kohler A."/>
            <person name="Kuo A."/>
            <person name="Nagy L.G."/>
            <person name="Floudas D."/>
            <person name="Copeland A."/>
            <person name="Barry K.W."/>
            <person name="Cichocki N."/>
            <person name="Veneault-Fourrey C."/>
            <person name="LaButti K."/>
            <person name="Lindquist E.A."/>
            <person name="Lipzen A."/>
            <person name="Lundell T."/>
            <person name="Morin E."/>
            <person name="Murat C."/>
            <person name="Riley R."/>
            <person name="Ohm R."/>
            <person name="Sun H."/>
            <person name="Tunlid A."/>
            <person name="Henrissat B."/>
            <person name="Grigoriev I.V."/>
            <person name="Hibbett D.S."/>
            <person name="Martin F."/>
        </authorList>
    </citation>
    <scope>NUCLEOTIDE SEQUENCE [LARGE SCALE GENOMIC DNA]</scope>
    <source>
        <strain evidence="8">MAFF 305830</strain>
    </source>
</reference>
<keyword evidence="4" id="KW-0677">Repeat</keyword>
<feature type="region of interest" description="Disordered" evidence="6">
    <location>
        <begin position="185"/>
        <end position="210"/>
    </location>
</feature>
<dbReference type="PANTHER" id="PTHR15651:SF7">
    <property type="entry name" value="ARMADILLO REPEAT-CONTAINING PROTEIN 8"/>
    <property type="match status" value="1"/>
</dbReference>
<dbReference type="AlphaFoldDB" id="A0A0C3BJK2"/>
<feature type="compositionally biased region" description="Basic and acidic residues" evidence="6">
    <location>
        <begin position="530"/>
        <end position="541"/>
    </location>
</feature>
<evidence type="ECO:0000313" key="7">
    <source>
        <dbReference type="EMBL" id="KIM31631.1"/>
    </source>
</evidence>
<keyword evidence="3" id="KW-0963">Cytoplasm</keyword>
<dbReference type="InterPro" id="IPR038739">
    <property type="entry name" value="ARMC8/Vid28"/>
</dbReference>
<dbReference type="OrthoDB" id="5559898at2759"/>
<dbReference type="GO" id="GO:0043161">
    <property type="term" value="P:proteasome-mediated ubiquitin-dependent protein catabolic process"/>
    <property type="evidence" value="ECO:0007669"/>
    <property type="project" value="TreeGrafter"/>
</dbReference>
<gene>
    <name evidence="7" type="ORF">M408DRAFT_14832</name>
</gene>
<protein>
    <recommendedName>
        <fullName evidence="9">Armadillo repeat-containing protein 8</fullName>
    </recommendedName>
</protein>
<evidence type="ECO:0008006" key="9">
    <source>
        <dbReference type="Google" id="ProtNLM"/>
    </source>
</evidence>
<evidence type="ECO:0000256" key="1">
    <source>
        <dbReference type="ARBA" id="ARBA00004123"/>
    </source>
</evidence>
<feature type="compositionally biased region" description="Low complexity" evidence="6">
    <location>
        <begin position="197"/>
        <end position="209"/>
    </location>
</feature>
<evidence type="ECO:0000256" key="6">
    <source>
        <dbReference type="SAM" id="MobiDB-lite"/>
    </source>
</evidence>
<dbReference type="PANTHER" id="PTHR15651">
    <property type="entry name" value="ARMADILLO REPEAT-CONTAINING PROTEIN 8"/>
    <property type="match status" value="1"/>
</dbReference>
<dbReference type="Proteomes" id="UP000054097">
    <property type="component" value="Unassembled WGS sequence"/>
</dbReference>
<dbReference type="InterPro" id="IPR016024">
    <property type="entry name" value="ARM-type_fold"/>
</dbReference>
<dbReference type="SUPFAM" id="SSF48371">
    <property type="entry name" value="ARM repeat"/>
    <property type="match status" value="2"/>
</dbReference>
<dbReference type="InterPro" id="IPR011989">
    <property type="entry name" value="ARM-like"/>
</dbReference>
<evidence type="ECO:0000256" key="4">
    <source>
        <dbReference type="ARBA" id="ARBA00022737"/>
    </source>
</evidence>